<evidence type="ECO:0000313" key="2">
    <source>
        <dbReference type="Proteomes" id="UP000054721"/>
    </source>
</evidence>
<dbReference type="AlphaFoldDB" id="A0A0V1KYA7"/>
<dbReference type="EMBL" id="JYDW01000197">
    <property type="protein sequence ID" value="KRZ52301.1"/>
    <property type="molecule type" value="Genomic_DNA"/>
</dbReference>
<reference evidence="1 2" key="1">
    <citation type="submission" date="2015-05" db="EMBL/GenBank/DDBJ databases">
        <title>Evolution of Trichinella species and genotypes.</title>
        <authorList>
            <person name="Korhonen P.K."/>
            <person name="Edoardo P."/>
            <person name="Giuseppe L.R."/>
            <person name="Gasser R.B."/>
        </authorList>
    </citation>
    <scope>NUCLEOTIDE SEQUENCE [LARGE SCALE GENOMIC DNA]</scope>
    <source>
        <strain evidence="1">ISS10</strain>
    </source>
</reference>
<accession>A0A0V1KYA7</accession>
<keyword evidence="2" id="KW-1185">Reference proteome</keyword>
<dbReference type="Proteomes" id="UP000054721">
    <property type="component" value="Unassembled WGS sequence"/>
</dbReference>
<name>A0A0V1KYA7_9BILA</name>
<proteinExistence type="predicted"/>
<comment type="caution">
    <text evidence="1">The sequence shown here is derived from an EMBL/GenBank/DDBJ whole genome shotgun (WGS) entry which is preliminary data.</text>
</comment>
<gene>
    <name evidence="1" type="ORF">T02_4882</name>
</gene>
<protein>
    <submittedName>
        <fullName evidence="1">Uncharacterized protein</fullName>
    </submittedName>
</protein>
<sequence>MAQVFMAASSIMYRPSKRSGYGLTHSTSTETLVLALEQDHDDLWKVRVAFRPLFIHCTPDFSKERKLAGC</sequence>
<organism evidence="1 2">
    <name type="scientific">Trichinella nativa</name>
    <dbReference type="NCBI Taxonomy" id="6335"/>
    <lineage>
        <taxon>Eukaryota</taxon>
        <taxon>Metazoa</taxon>
        <taxon>Ecdysozoa</taxon>
        <taxon>Nematoda</taxon>
        <taxon>Enoplea</taxon>
        <taxon>Dorylaimia</taxon>
        <taxon>Trichinellida</taxon>
        <taxon>Trichinellidae</taxon>
        <taxon>Trichinella</taxon>
    </lineage>
</organism>
<evidence type="ECO:0000313" key="1">
    <source>
        <dbReference type="EMBL" id="KRZ52301.1"/>
    </source>
</evidence>